<evidence type="ECO:0000259" key="2">
    <source>
        <dbReference type="PROSITE" id="PS50108"/>
    </source>
</evidence>
<feature type="domain" description="CRIB" evidence="2">
    <location>
        <begin position="30"/>
        <end position="43"/>
    </location>
</feature>
<protein>
    <submittedName>
        <fullName evidence="3">CRIB domain-containing protein</fullName>
    </submittedName>
</protein>
<dbReference type="PROSITE" id="PS50108">
    <property type="entry name" value="CRIB"/>
    <property type="match status" value="1"/>
</dbReference>
<name>A0AAD8J2E6_9APIA</name>
<evidence type="ECO:0000256" key="1">
    <source>
        <dbReference type="SAM" id="MobiDB-lite"/>
    </source>
</evidence>
<keyword evidence="4" id="KW-1185">Reference proteome</keyword>
<dbReference type="InterPro" id="IPR000095">
    <property type="entry name" value="CRIB_dom"/>
</dbReference>
<feature type="compositionally biased region" description="Polar residues" evidence="1">
    <location>
        <begin position="123"/>
        <end position="133"/>
    </location>
</feature>
<feature type="compositionally biased region" description="Low complexity" evidence="1">
    <location>
        <begin position="56"/>
        <end position="84"/>
    </location>
</feature>
<dbReference type="Proteomes" id="UP001237642">
    <property type="component" value="Unassembled WGS sequence"/>
</dbReference>
<dbReference type="EMBL" id="JAUIZM010000003">
    <property type="protein sequence ID" value="KAK1395353.1"/>
    <property type="molecule type" value="Genomic_DNA"/>
</dbReference>
<gene>
    <name evidence="3" type="ORF">POM88_014409</name>
</gene>
<evidence type="ECO:0000313" key="4">
    <source>
        <dbReference type="Proteomes" id="UP001237642"/>
    </source>
</evidence>
<comment type="caution">
    <text evidence="3">The sequence shown here is derived from an EMBL/GenBank/DDBJ whole genome shotgun (WGS) entry which is preliminary data.</text>
</comment>
<feature type="region of interest" description="Disordered" evidence="1">
    <location>
        <begin position="23"/>
        <end position="193"/>
    </location>
</feature>
<dbReference type="PANTHER" id="PTHR46325">
    <property type="entry name" value="CRIB DOMAIN-CONTAINING PROTEIN RIC8"/>
    <property type="match status" value="1"/>
</dbReference>
<reference evidence="3" key="1">
    <citation type="submission" date="2023-02" db="EMBL/GenBank/DDBJ databases">
        <title>Genome of toxic invasive species Heracleum sosnowskyi carries increased number of genes despite the absence of recent whole-genome duplications.</title>
        <authorList>
            <person name="Schelkunov M."/>
            <person name="Shtratnikova V."/>
            <person name="Makarenko M."/>
            <person name="Klepikova A."/>
            <person name="Omelchenko D."/>
            <person name="Novikova G."/>
            <person name="Obukhova E."/>
            <person name="Bogdanov V."/>
            <person name="Penin A."/>
            <person name="Logacheva M."/>
        </authorList>
    </citation>
    <scope>NUCLEOTIDE SEQUENCE</scope>
    <source>
        <strain evidence="3">Hsosn_3</strain>
        <tissue evidence="3">Leaf</tissue>
    </source>
</reference>
<reference evidence="3" key="2">
    <citation type="submission" date="2023-05" db="EMBL/GenBank/DDBJ databases">
        <authorList>
            <person name="Schelkunov M.I."/>
        </authorList>
    </citation>
    <scope>NUCLEOTIDE SEQUENCE</scope>
    <source>
        <strain evidence="3">Hsosn_3</strain>
        <tissue evidence="3">Leaf</tissue>
    </source>
</reference>
<proteinExistence type="predicted"/>
<evidence type="ECO:0000313" key="3">
    <source>
        <dbReference type="EMBL" id="KAK1395353.1"/>
    </source>
</evidence>
<organism evidence="3 4">
    <name type="scientific">Heracleum sosnowskyi</name>
    <dbReference type="NCBI Taxonomy" id="360622"/>
    <lineage>
        <taxon>Eukaryota</taxon>
        <taxon>Viridiplantae</taxon>
        <taxon>Streptophyta</taxon>
        <taxon>Embryophyta</taxon>
        <taxon>Tracheophyta</taxon>
        <taxon>Spermatophyta</taxon>
        <taxon>Magnoliopsida</taxon>
        <taxon>eudicotyledons</taxon>
        <taxon>Gunneridae</taxon>
        <taxon>Pentapetalae</taxon>
        <taxon>asterids</taxon>
        <taxon>campanulids</taxon>
        <taxon>Apiales</taxon>
        <taxon>Apiaceae</taxon>
        <taxon>Apioideae</taxon>
        <taxon>apioid superclade</taxon>
        <taxon>Tordylieae</taxon>
        <taxon>Tordyliinae</taxon>
        <taxon>Heracleum</taxon>
    </lineage>
</organism>
<dbReference type="AlphaFoldDB" id="A0AAD8J2E6"/>
<dbReference type="PANTHER" id="PTHR46325:SF39">
    <property type="entry name" value="CRIB DOMAIN-CONTAINING PROTEIN RIC8"/>
    <property type="match status" value="1"/>
</dbReference>
<accession>A0AAD8J2E6</accession>
<sequence>MSTVKGILKGLRYISQIFEKEEEEEEEIQIGNPTDVKHVAHIGNEGPSNSKPSWMKEASSEANSNGNSGNKSSSKEVQSSSDSSGKPEKKKQTKRHAAKTYIGSIGSTGRDPPSGAKPRRNKNSSTDSQSSYGMDSPSRDPNTPKKSSRPKKSKAGTSKSKAQDQDGVDDNFSSSPGPGYEKDSGKISQRSAS</sequence>
<feature type="compositionally biased region" description="Basic residues" evidence="1">
    <location>
        <begin position="88"/>
        <end position="98"/>
    </location>
</feature>